<sequence length="113" mass="11840">MHPMNTETAAELTTATFSTSPFMADIAALPGVDPALVAFRTWATAREALLDDRPEGEQEAAAFRALVETKASGPAGIAALAAAVREVFGNDEPVLDALVEQIIASAQEQASER</sequence>
<comment type="caution">
    <text evidence="1">The sequence shown here is derived from an EMBL/GenBank/DDBJ whole genome shotgun (WGS) entry which is preliminary data.</text>
</comment>
<dbReference type="EMBL" id="AUND01000016">
    <property type="protein sequence ID" value="KEO53413.1"/>
    <property type="molecule type" value="Genomic_DNA"/>
</dbReference>
<reference evidence="1 2" key="1">
    <citation type="submission" date="2013-07" db="EMBL/GenBank/DDBJ databases">
        <title>Thioclava pacifica DSM 10166 Genome Sequencing.</title>
        <authorList>
            <person name="Lai Q."/>
            <person name="Shao Z."/>
        </authorList>
    </citation>
    <scope>NUCLEOTIDE SEQUENCE [LARGE SCALE GENOMIC DNA]</scope>
    <source>
        <strain evidence="1 2">DSM 10166</strain>
    </source>
</reference>
<dbReference type="Proteomes" id="UP000027432">
    <property type="component" value="Unassembled WGS sequence"/>
</dbReference>
<protein>
    <submittedName>
        <fullName evidence="1">Uncharacterized protein</fullName>
    </submittedName>
</protein>
<gene>
    <name evidence="1" type="ORF">TP2_17945</name>
</gene>
<organism evidence="1 2">
    <name type="scientific">Thioclava pacifica DSM 10166</name>
    <dbReference type="NCBI Taxonomy" id="1353537"/>
    <lineage>
        <taxon>Bacteria</taxon>
        <taxon>Pseudomonadati</taxon>
        <taxon>Pseudomonadota</taxon>
        <taxon>Alphaproteobacteria</taxon>
        <taxon>Rhodobacterales</taxon>
        <taxon>Paracoccaceae</taxon>
        <taxon>Thioclava</taxon>
    </lineage>
</organism>
<proteinExistence type="predicted"/>
<dbReference type="AlphaFoldDB" id="A0A074JCS7"/>
<keyword evidence="2" id="KW-1185">Reference proteome</keyword>
<dbReference type="RefSeq" id="WP_051692409.1">
    <property type="nucleotide sequence ID" value="NZ_AUND01000016.1"/>
</dbReference>
<accession>A0A074JCS7</accession>
<evidence type="ECO:0000313" key="2">
    <source>
        <dbReference type="Proteomes" id="UP000027432"/>
    </source>
</evidence>
<name>A0A074JCS7_9RHOB</name>
<evidence type="ECO:0000313" key="1">
    <source>
        <dbReference type="EMBL" id="KEO53413.1"/>
    </source>
</evidence>
<dbReference type="OrthoDB" id="9928516at2"/>